<evidence type="ECO:0000313" key="2">
    <source>
        <dbReference type="EMBL" id="AGR57072.1"/>
    </source>
</evidence>
<keyword evidence="1" id="KW-0812">Transmembrane</keyword>
<protein>
    <submittedName>
        <fullName evidence="2">Uncharacterized protein</fullName>
    </submittedName>
</protein>
<evidence type="ECO:0000256" key="1">
    <source>
        <dbReference type="SAM" id="Phobius"/>
    </source>
</evidence>
<accession>S5NA04</accession>
<sequence length="243" mass="27073">MNLFTRCCKYTSETRIRFSFAAMSYVNVTIYAYGVVIAGYLSTATTFAELQFLQFWLILSLFVTGVLNVTLLLRQITSEAHEIIYELKMLHAMYLGNALVHYGVINTEQSAVSAVLITNLVHCCALALLFVELTVLLGHALATYYDYRYAKAGFIVVLFVSSAVTYITVGANSIKFRPLCDNLLMAALLSIAYLLTAIVWAVRKEAAGSNLQRVQMVPFNDPSPPPSFATVEMEKLLKEKSYV</sequence>
<keyword evidence="3" id="KW-1185">Reference proteome</keyword>
<dbReference type="EMBL" id="KC961304">
    <property type="protein sequence ID" value="AGR57072.1"/>
    <property type="molecule type" value="Genomic_DNA"/>
</dbReference>
<dbReference type="RefSeq" id="YP_008378388.1">
    <property type="nucleotide sequence ID" value="NC_021924.1"/>
</dbReference>
<evidence type="ECO:0000313" key="3">
    <source>
        <dbReference type="Proteomes" id="UP000208100"/>
    </source>
</evidence>
<feature type="transmembrane region" description="Helical" evidence="1">
    <location>
        <begin position="85"/>
        <end position="105"/>
    </location>
</feature>
<dbReference type="OrthoDB" id="11490at10239"/>
<dbReference type="Proteomes" id="UP000208100">
    <property type="component" value="Segment"/>
</dbReference>
<feature type="transmembrane region" description="Helical" evidence="1">
    <location>
        <begin position="149"/>
        <end position="171"/>
    </location>
</feature>
<dbReference type="KEGG" id="vg:16479677"/>
<feature type="transmembrane region" description="Helical" evidence="1">
    <location>
        <begin position="183"/>
        <end position="202"/>
    </location>
</feature>
<dbReference type="GeneID" id="16479677"/>
<keyword evidence="1" id="KW-0472">Membrane</keyword>
<keyword evidence="1" id="KW-1133">Transmembrane helix</keyword>
<feature type="transmembrane region" description="Helical" evidence="1">
    <location>
        <begin position="20"/>
        <end position="41"/>
    </location>
</feature>
<reference evidence="2 3" key="1">
    <citation type="journal article" date="2013" name="PLoS ONE">
        <title>Comparative Genome Sequence Analysis of Choristoneura occidentalis Freeman and C. rosaceana Harris (Lepidoptera: Tortricidae) Alphabaculoviruses.</title>
        <authorList>
            <person name="Thumbi D.K."/>
            <person name="Beliveau C."/>
            <person name="Cusson M."/>
            <person name="Lapointe R."/>
            <person name="Lucarotti C.J."/>
        </authorList>
    </citation>
    <scope>NUCLEOTIDE SEQUENCE [LARGE SCALE GENOMIC DNA]</scope>
    <source>
        <strain evidence="2">NB_1</strain>
    </source>
</reference>
<organism evidence="2 3">
    <name type="scientific">Choristoneura rosaceana nucleopolyhedrovirus</name>
    <dbReference type="NCBI Taxonomy" id="58094"/>
    <lineage>
        <taxon>Viruses</taxon>
        <taxon>Viruses incertae sedis</taxon>
        <taxon>Naldaviricetes</taxon>
        <taxon>Lefavirales</taxon>
        <taxon>Baculoviridae</taxon>
        <taxon>Alphabaculovirus</taxon>
        <taxon>Alphabaculovirus chorosaceanae</taxon>
    </lineage>
</organism>
<feature type="transmembrane region" description="Helical" evidence="1">
    <location>
        <begin position="53"/>
        <end position="73"/>
    </location>
</feature>
<feature type="transmembrane region" description="Helical" evidence="1">
    <location>
        <begin position="111"/>
        <end position="137"/>
    </location>
</feature>
<name>S5NA04_9ABAC</name>
<proteinExistence type="predicted"/>